<dbReference type="Pfam" id="PF06026">
    <property type="entry name" value="Rib_5-P_isom_A"/>
    <property type="match status" value="1"/>
</dbReference>
<feature type="binding site" evidence="3">
    <location>
        <begin position="98"/>
        <end position="101"/>
    </location>
    <ligand>
        <name>substrate</name>
    </ligand>
</feature>
<keyword evidence="5" id="KW-1185">Reference proteome</keyword>
<comment type="pathway">
    <text evidence="3">Carbohydrate degradation; pentose phosphate pathway; D-ribose 5-phosphate from D-ribulose 5-phosphate (non-oxidative stage): step 1/1.</text>
</comment>
<dbReference type="RefSeq" id="WP_188937450.1">
    <property type="nucleotide sequence ID" value="NZ_BMJC01000006.1"/>
</dbReference>
<evidence type="ECO:0000313" key="4">
    <source>
        <dbReference type="EMBL" id="GGB22405.1"/>
    </source>
</evidence>
<organism evidence="4 5">
    <name type="scientific">Puia dinghuensis</name>
    <dbReference type="NCBI Taxonomy" id="1792502"/>
    <lineage>
        <taxon>Bacteria</taxon>
        <taxon>Pseudomonadati</taxon>
        <taxon>Bacteroidota</taxon>
        <taxon>Chitinophagia</taxon>
        <taxon>Chitinophagales</taxon>
        <taxon>Chitinophagaceae</taxon>
        <taxon>Puia</taxon>
    </lineage>
</organism>
<feature type="active site" description="Proton acceptor" evidence="3">
    <location>
        <position position="107"/>
    </location>
</feature>
<dbReference type="SUPFAM" id="SSF75445">
    <property type="entry name" value="D-ribose-5-phosphate isomerase (RpiA), lid domain"/>
    <property type="match status" value="1"/>
</dbReference>
<feature type="binding site" evidence="3">
    <location>
        <position position="125"/>
    </location>
    <ligand>
        <name>substrate</name>
    </ligand>
</feature>
<dbReference type="CDD" id="cd01398">
    <property type="entry name" value="RPI_A"/>
    <property type="match status" value="1"/>
</dbReference>
<comment type="subunit">
    <text evidence="3">Homodimer.</text>
</comment>
<dbReference type="InterPro" id="IPR004788">
    <property type="entry name" value="Ribose5P_isomerase_type_A"/>
</dbReference>
<dbReference type="AlphaFoldDB" id="A0A8J2UIJ1"/>
<dbReference type="GO" id="GO:0004751">
    <property type="term" value="F:ribose-5-phosphate isomerase activity"/>
    <property type="evidence" value="ECO:0007669"/>
    <property type="project" value="UniProtKB-UniRule"/>
</dbReference>
<comment type="catalytic activity">
    <reaction evidence="1 3">
        <text>aldehydo-D-ribose 5-phosphate = D-ribulose 5-phosphate</text>
        <dbReference type="Rhea" id="RHEA:14657"/>
        <dbReference type="ChEBI" id="CHEBI:58121"/>
        <dbReference type="ChEBI" id="CHEBI:58273"/>
        <dbReference type="EC" id="5.3.1.6"/>
    </reaction>
</comment>
<evidence type="ECO:0000256" key="1">
    <source>
        <dbReference type="ARBA" id="ARBA00001713"/>
    </source>
</evidence>
<dbReference type="Gene3D" id="3.40.50.1360">
    <property type="match status" value="1"/>
</dbReference>
<reference evidence="4" key="1">
    <citation type="journal article" date="2014" name="Int. J. Syst. Evol. Microbiol.">
        <title>Complete genome sequence of Corynebacterium casei LMG S-19264T (=DSM 44701T), isolated from a smear-ripened cheese.</title>
        <authorList>
            <consortium name="US DOE Joint Genome Institute (JGI-PGF)"/>
            <person name="Walter F."/>
            <person name="Albersmeier A."/>
            <person name="Kalinowski J."/>
            <person name="Ruckert C."/>
        </authorList>
    </citation>
    <scope>NUCLEOTIDE SEQUENCE</scope>
    <source>
        <strain evidence="4">CGMCC 1.15448</strain>
    </source>
</reference>
<dbReference type="NCBIfam" id="TIGR00021">
    <property type="entry name" value="rpiA"/>
    <property type="match status" value="1"/>
</dbReference>
<dbReference type="HAMAP" id="MF_00170">
    <property type="entry name" value="Rib_5P_isom_A"/>
    <property type="match status" value="1"/>
</dbReference>
<sequence>MDNQAVNSKKIAAGKAIEYIRNGMTLGLGTGSTAYWAIQGIGEMVKHGLSVKAVATSIQSESLARELNIPLIPFSEVDRLDITIDGADEVDEKLNLIKGGGGALLREKIVAAATRFYIIIVDESKLVRHLGKFPLPVEVAPFGWELTMRRLSELNCTPRMRMAGDKPFLTDNQHYILDCAFGEILDPAGLHRKVSDITGVMEDGFFINMADIVVAGSPGGETRILNKPA</sequence>
<dbReference type="NCBIfam" id="NF001924">
    <property type="entry name" value="PRK00702.1"/>
    <property type="match status" value="1"/>
</dbReference>
<evidence type="ECO:0000313" key="5">
    <source>
        <dbReference type="Proteomes" id="UP000607559"/>
    </source>
</evidence>
<protein>
    <recommendedName>
        <fullName evidence="3">Ribose-5-phosphate isomerase A</fullName>
        <ecNumber evidence="3">5.3.1.6</ecNumber>
    </recommendedName>
    <alternativeName>
        <fullName evidence="3">Phosphoriboisomerase A</fullName>
        <shortName evidence="3">PRI</shortName>
    </alternativeName>
</protein>
<dbReference type="PANTHER" id="PTHR43748">
    <property type="entry name" value="RIBOSE-5-PHOSPHATE ISOMERASE 3, CHLOROPLASTIC-RELATED"/>
    <property type="match status" value="1"/>
</dbReference>
<dbReference type="EMBL" id="BMJC01000006">
    <property type="protein sequence ID" value="GGB22405.1"/>
    <property type="molecule type" value="Genomic_DNA"/>
</dbReference>
<accession>A0A8J2UIJ1</accession>
<gene>
    <name evidence="3 4" type="primary">rpiA</name>
    <name evidence="4" type="ORF">GCM10011511_52880</name>
</gene>
<name>A0A8J2UIJ1_9BACT</name>
<comment type="similarity">
    <text evidence="3">Belongs to the ribose 5-phosphate isomerase family.</text>
</comment>
<reference evidence="4" key="2">
    <citation type="submission" date="2020-09" db="EMBL/GenBank/DDBJ databases">
        <authorList>
            <person name="Sun Q."/>
            <person name="Zhou Y."/>
        </authorList>
    </citation>
    <scope>NUCLEOTIDE SEQUENCE</scope>
    <source>
        <strain evidence="4">CGMCC 1.15448</strain>
    </source>
</reference>
<dbReference type="InterPro" id="IPR020672">
    <property type="entry name" value="Ribose5P_isomerase_typA_subgr"/>
</dbReference>
<comment type="caution">
    <text evidence="4">The sequence shown here is derived from an EMBL/GenBank/DDBJ whole genome shotgun (WGS) entry which is preliminary data.</text>
</comment>
<dbReference type="SUPFAM" id="SSF100950">
    <property type="entry name" value="NagB/RpiA/CoA transferase-like"/>
    <property type="match status" value="1"/>
</dbReference>
<proteinExistence type="inferred from homology"/>
<dbReference type="Gene3D" id="3.30.70.260">
    <property type="match status" value="1"/>
</dbReference>
<evidence type="ECO:0000256" key="2">
    <source>
        <dbReference type="ARBA" id="ARBA00023235"/>
    </source>
</evidence>
<dbReference type="EC" id="5.3.1.6" evidence="3"/>
<dbReference type="InterPro" id="IPR037171">
    <property type="entry name" value="NagB/RpiA_transferase-like"/>
</dbReference>
<dbReference type="GO" id="GO:0009052">
    <property type="term" value="P:pentose-phosphate shunt, non-oxidative branch"/>
    <property type="evidence" value="ECO:0007669"/>
    <property type="project" value="UniProtKB-UniRule"/>
</dbReference>
<dbReference type="PANTHER" id="PTHR43748:SF3">
    <property type="entry name" value="RIBOSE-5-PHOSPHATE ISOMERASE 3, CHLOROPLASTIC-RELATED"/>
    <property type="match status" value="1"/>
</dbReference>
<dbReference type="InterPro" id="IPR050262">
    <property type="entry name" value="Ribose-5P_isomerase"/>
</dbReference>
<dbReference type="UniPathway" id="UPA00115">
    <property type="reaction ID" value="UER00412"/>
</dbReference>
<comment type="function">
    <text evidence="3">Catalyzes the reversible conversion of ribose-5-phosphate to ribulose 5-phosphate.</text>
</comment>
<evidence type="ECO:0000256" key="3">
    <source>
        <dbReference type="HAMAP-Rule" id="MF_00170"/>
    </source>
</evidence>
<dbReference type="FunFam" id="3.40.50.1360:FF:000001">
    <property type="entry name" value="Ribose-5-phosphate isomerase A"/>
    <property type="match status" value="1"/>
</dbReference>
<feature type="binding site" evidence="3">
    <location>
        <begin position="30"/>
        <end position="33"/>
    </location>
    <ligand>
        <name>substrate</name>
    </ligand>
</feature>
<feature type="binding site" evidence="3">
    <location>
        <begin position="85"/>
        <end position="88"/>
    </location>
    <ligand>
        <name>substrate</name>
    </ligand>
</feature>
<keyword evidence="2 3" id="KW-0413">Isomerase</keyword>
<dbReference type="Proteomes" id="UP000607559">
    <property type="component" value="Unassembled WGS sequence"/>
</dbReference>